<feature type="compositionally biased region" description="Basic and acidic residues" evidence="1">
    <location>
        <begin position="226"/>
        <end position="244"/>
    </location>
</feature>
<accession>A0A1A8W897</accession>
<dbReference type="VEuPathDB" id="PlasmoDB:PmUG01_11055100"/>
<dbReference type="InterPro" id="IPR045086">
    <property type="entry name" value="OBG_GTPase"/>
</dbReference>
<organism evidence="3 4">
    <name type="scientific">Plasmodium malariae</name>
    <dbReference type="NCBI Taxonomy" id="5858"/>
    <lineage>
        <taxon>Eukaryota</taxon>
        <taxon>Sar</taxon>
        <taxon>Alveolata</taxon>
        <taxon>Apicomplexa</taxon>
        <taxon>Aconoidasida</taxon>
        <taxon>Haemosporida</taxon>
        <taxon>Plasmodiidae</taxon>
        <taxon>Plasmodium</taxon>
        <taxon>Plasmodium (Plasmodium)</taxon>
    </lineage>
</organism>
<evidence type="ECO:0000313" key="4">
    <source>
        <dbReference type="Proteomes" id="UP000078597"/>
    </source>
</evidence>
<dbReference type="PROSITE" id="PS51883">
    <property type="entry name" value="OBG"/>
    <property type="match status" value="1"/>
</dbReference>
<feature type="compositionally biased region" description="Basic and acidic residues" evidence="1">
    <location>
        <begin position="261"/>
        <end position="278"/>
    </location>
</feature>
<proteinExistence type="predicted"/>
<dbReference type="InterPro" id="IPR006169">
    <property type="entry name" value="GTP1_OBG_dom"/>
</dbReference>
<dbReference type="GO" id="GO:0042254">
    <property type="term" value="P:ribosome biogenesis"/>
    <property type="evidence" value="ECO:0007669"/>
    <property type="project" value="UniProtKB-UniRule"/>
</dbReference>
<dbReference type="PANTHER" id="PTHR11702">
    <property type="entry name" value="DEVELOPMENTALLY REGULATED GTP-BINDING PROTEIN-RELATED"/>
    <property type="match status" value="1"/>
</dbReference>
<feature type="domain" description="Obg" evidence="2">
    <location>
        <begin position="99"/>
        <end position="423"/>
    </location>
</feature>
<feature type="compositionally biased region" description="Low complexity" evidence="1">
    <location>
        <begin position="247"/>
        <end position="260"/>
    </location>
</feature>
<feature type="region of interest" description="Disordered" evidence="1">
    <location>
        <begin position="225"/>
        <end position="278"/>
    </location>
</feature>
<dbReference type="SUPFAM" id="SSF52540">
    <property type="entry name" value="P-loop containing nucleoside triphosphate hydrolases"/>
    <property type="match status" value="1"/>
</dbReference>
<evidence type="ECO:0000259" key="2">
    <source>
        <dbReference type="PROSITE" id="PS51883"/>
    </source>
</evidence>
<reference evidence="4" key="1">
    <citation type="submission" date="2016-05" db="EMBL/GenBank/DDBJ databases">
        <authorList>
            <person name="Naeem Raeece"/>
        </authorList>
    </citation>
    <scope>NUCLEOTIDE SEQUENCE [LARGE SCALE GENOMIC DNA]</scope>
</reference>
<protein>
    <submittedName>
        <fullName evidence="3">GTP-binding protein, putative</fullName>
    </submittedName>
</protein>
<dbReference type="Gene3D" id="3.40.50.300">
    <property type="entry name" value="P-loop containing nucleotide triphosphate hydrolases"/>
    <property type="match status" value="1"/>
</dbReference>
<evidence type="ECO:0000256" key="1">
    <source>
        <dbReference type="SAM" id="MobiDB-lite"/>
    </source>
</evidence>
<sequence>MVNYFKYFNEILTKRYKCLNKWLIEKGKNSYSIKIIHKSGKKNEVKVYGNSPNKIKKREKEKETYDDMDDANTLLKKKKEDSLIGIKNDLYKIKSCKSIFYESEKIIKCESGAGGDGTVSFKKFKRKILGSLGIPNGGKGGNGGNIYLCYSDFKGHKYKNKRRKNNKENKYIYVNNLSELPCVLSATNGRKGKVNQLRGNSGTNIYVYLNKMCHVYKLVSSFKGGSAEDSHETDGNARDRDNHNGTDNCNVSDSDNYDYSYSDRDNHNDKDKSANNAKGELENRAYILKSRTKRSKLLDLSVGGNRENIHSVKNNKNNIGTDNVRDYNVNYVKYNYEENVYNALKREDPIYIKRNKHIIKEIMCLDEKIRKEIYIGFLSENNNCMLICKGGEGGKGNNMQNTFSYEKGKKGVINYIRIVYKCISDICFIGYKQSGKSTLLSLITHKIHTVNNLYILKKIIFKDNLQISVADFFNHNEDELNQNKNKEKINSFYITPNVFKYLELTHLLVIILDINNSPITQFRNIRVCEKRRKVKHIVIALAEAGMNHEKEELKLKDERIYRKPYIVVINKCDIKFDENIKKAEAAYKEIKMYAGDGVPVFFISAKYAVGVADFVLCLRNCVQKLKHGES</sequence>
<evidence type="ECO:0000313" key="3">
    <source>
        <dbReference type="EMBL" id="SBS87406.1"/>
    </source>
</evidence>
<dbReference type="EMBL" id="FLQW01001032">
    <property type="protein sequence ID" value="SBS87406.1"/>
    <property type="molecule type" value="Genomic_DNA"/>
</dbReference>
<dbReference type="SUPFAM" id="SSF82051">
    <property type="entry name" value="Obg GTP-binding protein N-terminal domain"/>
    <property type="match status" value="1"/>
</dbReference>
<dbReference type="InterPro" id="IPR036726">
    <property type="entry name" value="GTP1_OBG_dom_sf"/>
</dbReference>
<name>A0A1A8W897_PLAMA</name>
<dbReference type="GO" id="GO:0005525">
    <property type="term" value="F:GTP binding"/>
    <property type="evidence" value="ECO:0007669"/>
    <property type="project" value="InterPro"/>
</dbReference>
<dbReference type="GO" id="GO:0003924">
    <property type="term" value="F:GTPase activity"/>
    <property type="evidence" value="ECO:0007669"/>
    <property type="project" value="InterPro"/>
</dbReference>
<dbReference type="Proteomes" id="UP000078597">
    <property type="component" value="Unassembled WGS sequence"/>
</dbReference>
<dbReference type="GO" id="GO:0005739">
    <property type="term" value="C:mitochondrion"/>
    <property type="evidence" value="ECO:0007669"/>
    <property type="project" value="TreeGrafter"/>
</dbReference>
<dbReference type="Pfam" id="PF01018">
    <property type="entry name" value="GTP1_OBG"/>
    <property type="match status" value="1"/>
</dbReference>
<dbReference type="Gene3D" id="2.70.210.12">
    <property type="entry name" value="GTP1/OBG domain"/>
    <property type="match status" value="1"/>
</dbReference>
<dbReference type="InterPro" id="IPR027417">
    <property type="entry name" value="P-loop_NTPase"/>
</dbReference>
<dbReference type="PANTHER" id="PTHR11702:SF44">
    <property type="entry name" value="GTP-BINDING PROTEIN OBGC, CHLOROPLASTIC"/>
    <property type="match status" value="1"/>
</dbReference>
<gene>
    <name evidence="3" type="ORF">PMALA_019460</name>
</gene>
<dbReference type="AlphaFoldDB" id="A0A1A8W897"/>